<keyword evidence="4" id="KW-1185">Reference proteome</keyword>
<name>A0AA88QX64_9ASTE</name>
<dbReference type="Proteomes" id="UP001187471">
    <property type="component" value="Unassembled WGS sequence"/>
</dbReference>
<dbReference type="EMBL" id="JAVXUO010001896">
    <property type="protein sequence ID" value="KAK2978138.1"/>
    <property type="molecule type" value="Genomic_DNA"/>
</dbReference>
<evidence type="ECO:0000313" key="4">
    <source>
        <dbReference type="Proteomes" id="UP001187471"/>
    </source>
</evidence>
<evidence type="ECO:0000256" key="1">
    <source>
        <dbReference type="SAM" id="MobiDB-lite"/>
    </source>
</evidence>
<feature type="compositionally biased region" description="Basic and acidic residues" evidence="1">
    <location>
        <begin position="157"/>
        <end position="171"/>
    </location>
</feature>
<dbReference type="Pfam" id="PF22936">
    <property type="entry name" value="Pol_BBD"/>
    <property type="match status" value="1"/>
</dbReference>
<proteinExistence type="predicted"/>
<protein>
    <recommendedName>
        <fullName evidence="2">Retrovirus-related Pol polyprotein from transposon TNT 1-94-like beta-barrel domain-containing protein</fullName>
    </recommendedName>
</protein>
<evidence type="ECO:0000313" key="3">
    <source>
        <dbReference type="EMBL" id="KAK2978138.1"/>
    </source>
</evidence>
<evidence type="ECO:0000259" key="2">
    <source>
        <dbReference type="Pfam" id="PF22936"/>
    </source>
</evidence>
<sequence>MAKVCWSKKRPVESNATISNTKEKSEDDWDTEALFAAEEELALTATTFEQIDYENDWIVDSGCSNHMTGDQEKLQNLSEYKGSRVVLSSNETGDLVDGDDAEQTVAQNPWQTGVYQGPSEEGEPSEIEVPTQQSQPRRSTRVRKTNPKYANAAIAEKVVEPETNDKEVNFS</sequence>
<feature type="region of interest" description="Disordered" evidence="1">
    <location>
        <begin position="106"/>
        <end position="171"/>
    </location>
</feature>
<organism evidence="3 4">
    <name type="scientific">Escallonia rubra</name>
    <dbReference type="NCBI Taxonomy" id="112253"/>
    <lineage>
        <taxon>Eukaryota</taxon>
        <taxon>Viridiplantae</taxon>
        <taxon>Streptophyta</taxon>
        <taxon>Embryophyta</taxon>
        <taxon>Tracheophyta</taxon>
        <taxon>Spermatophyta</taxon>
        <taxon>Magnoliopsida</taxon>
        <taxon>eudicotyledons</taxon>
        <taxon>Gunneridae</taxon>
        <taxon>Pentapetalae</taxon>
        <taxon>asterids</taxon>
        <taxon>campanulids</taxon>
        <taxon>Escalloniales</taxon>
        <taxon>Escalloniaceae</taxon>
        <taxon>Escallonia</taxon>
    </lineage>
</organism>
<accession>A0AA88QX64</accession>
<gene>
    <name evidence="3" type="ORF">RJ640_029132</name>
</gene>
<comment type="caution">
    <text evidence="3">The sequence shown here is derived from an EMBL/GenBank/DDBJ whole genome shotgun (WGS) entry which is preliminary data.</text>
</comment>
<dbReference type="AlphaFoldDB" id="A0AA88QX64"/>
<feature type="domain" description="Retrovirus-related Pol polyprotein from transposon TNT 1-94-like beta-barrel" evidence="2">
    <location>
        <begin position="57"/>
        <end position="92"/>
    </location>
</feature>
<dbReference type="InterPro" id="IPR054722">
    <property type="entry name" value="PolX-like_BBD"/>
</dbReference>
<reference evidence="3" key="1">
    <citation type="submission" date="2022-12" db="EMBL/GenBank/DDBJ databases">
        <title>Draft genome assemblies for two species of Escallonia (Escalloniales).</title>
        <authorList>
            <person name="Chanderbali A."/>
            <person name="Dervinis C."/>
            <person name="Anghel I."/>
            <person name="Soltis D."/>
            <person name="Soltis P."/>
            <person name="Zapata F."/>
        </authorList>
    </citation>
    <scope>NUCLEOTIDE SEQUENCE</scope>
    <source>
        <strain evidence="3">UCBG92.1500</strain>
        <tissue evidence="3">Leaf</tissue>
    </source>
</reference>